<gene>
    <name evidence="1" type="ORF">OEZ85_005174</name>
</gene>
<protein>
    <submittedName>
        <fullName evidence="1">Uncharacterized protein</fullName>
    </submittedName>
</protein>
<sequence length="188" mass="20518">MSQFTPDYEHLYMQEKLADVKLVIKDENEAAAAGQKRKRKSTARTLPGHGLLLLGHSGYCKAKLENWETEAGASSSAKGAKQQLEIVLPVPAGQEDLAELLIKGMYQKQPSIAQDLNHEQLLQLMLLADRFEVPKCWGFPLFISLGAVGSWEAAEAVLRQKQLVHAGGQGDAAAGPHLLVQVEVPELL</sequence>
<evidence type="ECO:0000313" key="2">
    <source>
        <dbReference type="Proteomes" id="UP001244341"/>
    </source>
</evidence>
<reference evidence="1 2" key="1">
    <citation type="submission" date="2023-05" db="EMBL/GenBank/DDBJ databases">
        <title>A 100% complete, gapless, phased diploid assembly of the Scenedesmus obliquus UTEX 3031 genome.</title>
        <authorList>
            <person name="Biondi T.C."/>
            <person name="Hanschen E.R."/>
            <person name="Kwon T."/>
            <person name="Eng W."/>
            <person name="Kruse C.P.S."/>
            <person name="Koehler S.I."/>
            <person name="Kunde Y."/>
            <person name="Gleasner C.D."/>
            <person name="You Mak K.T."/>
            <person name="Polle J."/>
            <person name="Hovde B.T."/>
            <person name="Starkenburg S.R."/>
        </authorList>
    </citation>
    <scope>NUCLEOTIDE SEQUENCE [LARGE SCALE GENOMIC DNA]</scope>
    <source>
        <strain evidence="1 2">DOE0152z</strain>
    </source>
</reference>
<dbReference type="Proteomes" id="UP001244341">
    <property type="component" value="Chromosome 12b"/>
</dbReference>
<evidence type="ECO:0000313" key="1">
    <source>
        <dbReference type="EMBL" id="WIA20818.1"/>
    </source>
</evidence>
<dbReference type="Gene3D" id="3.30.710.10">
    <property type="entry name" value="Potassium Channel Kv1.1, Chain A"/>
    <property type="match status" value="1"/>
</dbReference>
<name>A0ABY8UH18_TETOB</name>
<organism evidence="1 2">
    <name type="scientific">Tetradesmus obliquus</name>
    <name type="common">Green alga</name>
    <name type="synonym">Acutodesmus obliquus</name>
    <dbReference type="NCBI Taxonomy" id="3088"/>
    <lineage>
        <taxon>Eukaryota</taxon>
        <taxon>Viridiplantae</taxon>
        <taxon>Chlorophyta</taxon>
        <taxon>core chlorophytes</taxon>
        <taxon>Chlorophyceae</taxon>
        <taxon>CS clade</taxon>
        <taxon>Sphaeropleales</taxon>
        <taxon>Scenedesmaceae</taxon>
        <taxon>Tetradesmus</taxon>
    </lineage>
</organism>
<accession>A0ABY8UH18</accession>
<dbReference type="InterPro" id="IPR011333">
    <property type="entry name" value="SKP1/BTB/POZ_sf"/>
</dbReference>
<keyword evidence="2" id="KW-1185">Reference proteome</keyword>
<proteinExistence type="predicted"/>
<dbReference type="EMBL" id="CP126219">
    <property type="protein sequence ID" value="WIA20818.1"/>
    <property type="molecule type" value="Genomic_DNA"/>
</dbReference>